<dbReference type="STRING" id="596327.PORUE0001_0912"/>
<keyword evidence="5" id="KW-1185">Reference proteome</keyword>
<evidence type="ECO:0000256" key="1">
    <source>
        <dbReference type="ARBA" id="ARBA00022614"/>
    </source>
</evidence>
<evidence type="ECO:0000256" key="3">
    <source>
        <dbReference type="SAM" id="SignalP"/>
    </source>
</evidence>
<reference evidence="4 5" key="1">
    <citation type="submission" date="2009-04" db="EMBL/GenBank/DDBJ databases">
        <authorList>
            <person name="Sebastian Y."/>
            <person name="Madupu R."/>
            <person name="Durkin A.S."/>
            <person name="Torralba M."/>
            <person name="Methe B."/>
            <person name="Sutton G.G."/>
            <person name="Strausberg R.L."/>
            <person name="Nelson K.E."/>
        </authorList>
    </citation>
    <scope>NUCLEOTIDE SEQUENCE [LARGE SCALE GENOMIC DNA]</scope>
    <source>
        <strain evidence="4 5">60-3</strain>
    </source>
</reference>
<sequence>MHKYILYFVILLLPLTSFAQQREAIKITTDKKIGETITLNIIANGDISIEGLKGIYDPAEDVSYEVLSQEITFTGPITDFNANGCGITDIDLSRALSLEWLAINDNKIRKLNLYYCDYLAQLQCANNLIKELDLTLNEQLQQVFVDNNYLKQLDLSNCPQLSTLNCSGNMISTLDFADCPFLNQLFIYSNRFMAEGIDSLIAHLPNLTPNAQRGSIVVLSKVDPYEQNTITQEHIDQLQAKGWTVKCRTSSDIYQSYDKSLPIDRSDLSFTTFYPEIELGEPISFTVRVKEGTELLMRGVKGEWRNGERIQYILDKPAITVRGAIEEIIADSCKISALFLDQLPIATRLSFAGNQVEEMCFRIMPRLRSFICSQGHLSEVLVQQIVDGLLMIPEAESPAILGIYDDSVRPETNQMRPKQVAEAKAKRWQPSQWDASSHTWIPYEGNHRACEAPLQTEHYRCYVEGAGVWIRGEELPSKTLTIYTLDGTQLLQTTLTHTDSYIPLSKGVYILRIGSSSCKLII</sequence>
<dbReference type="Gene3D" id="3.80.10.10">
    <property type="entry name" value="Ribonuclease Inhibitor"/>
    <property type="match status" value="1"/>
</dbReference>
<dbReference type="Proteomes" id="UP000003303">
    <property type="component" value="Unassembled WGS sequence"/>
</dbReference>
<evidence type="ECO:0000256" key="2">
    <source>
        <dbReference type="ARBA" id="ARBA00022737"/>
    </source>
</evidence>
<comment type="caution">
    <text evidence="4">The sequence shown here is derived from an EMBL/GenBank/DDBJ whole genome shotgun (WGS) entry which is preliminary data.</text>
</comment>
<proteinExistence type="predicted"/>
<dbReference type="RefSeq" id="WP_007365543.1">
    <property type="nucleotide sequence ID" value="NZ_ACLR01000174.1"/>
</dbReference>
<dbReference type="InterPro" id="IPR052574">
    <property type="entry name" value="CDIRP"/>
</dbReference>
<dbReference type="PANTHER" id="PTHR47566:SF1">
    <property type="entry name" value="PROTEIN NUD1"/>
    <property type="match status" value="1"/>
</dbReference>
<dbReference type="eggNOG" id="COG4886">
    <property type="taxonomic scope" value="Bacteria"/>
</dbReference>
<dbReference type="AlphaFoldDB" id="C2MCE7"/>
<dbReference type="SUPFAM" id="SSF52058">
    <property type="entry name" value="L domain-like"/>
    <property type="match status" value="1"/>
</dbReference>
<name>C2MCE7_9PORP</name>
<gene>
    <name evidence="4" type="ORF">PORUE0001_0912</name>
</gene>
<accession>C2MCE7</accession>
<keyword evidence="1" id="KW-0433">Leucine-rich repeat</keyword>
<dbReference type="InterPro" id="IPR032675">
    <property type="entry name" value="LRR_dom_sf"/>
</dbReference>
<keyword evidence="3" id="KW-0732">Signal</keyword>
<feature type="signal peptide" evidence="3">
    <location>
        <begin position="1"/>
        <end position="19"/>
    </location>
</feature>
<evidence type="ECO:0008006" key="6">
    <source>
        <dbReference type="Google" id="ProtNLM"/>
    </source>
</evidence>
<feature type="chain" id="PRO_5002916328" description="Leucine Rich Repeat protein" evidence="3">
    <location>
        <begin position="20"/>
        <end position="522"/>
    </location>
</feature>
<dbReference type="EMBL" id="ACLR01000174">
    <property type="protein sequence ID" value="EEK16606.1"/>
    <property type="molecule type" value="Genomic_DNA"/>
</dbReference>
<keyword evidence="2" id="KW-0677">Repeat</keyword>
<protein>
    <recommendedName>
        <fullName evidence="6">Leucine Rich Repeat protein</fullName>
    </recommendedName>
</protein>
<dbReference type="PANTHER" id="PTHR47566">
    <property type="match status" value="1"/>
</dbReference>
<evidence type="ECO:0000313" key="5">
    <source>
        <dbReference type="Proteomes" id="UP000003303"/>
    </source>
</evidence>
<dbReference type="GO" id="GO:0035591">
    <property type="term" value="F:signaling adaptor activity"/>
    <property type="evidence" value="ECO:0007669"/>
    <property type="project" value="TreeGrafter"/>
</dbReference>
<evidence type="ECO:0000313" key="4">
    <source>
        <dbReference type="EMBL" id="EEK16606.1"/>
    </source>
</evidence>
<dbReference type="OrthoDB" id="1014608at2"/>
<organism evidence="4 5">
    <name type="scientific">Porphyromonas uenonis 60-3</name>
    <dbReference type="NCBI Taxonomy" id="596327"/>
    <lineage>
        <taxon>Bacteria</taxon>
        <taxon>Pseudomonadati</taxon>
        <taxon>Bacteroidota</taxon>
        <taxon>Bacteroidia</taxon>
        <taxon>Bacteroidales</taxon>
        <taxon>Porphyromonadaceae</taxon>
        <taxon>Porphyromonas</taxon>
    </lineage>
</organism>